<feature type="compositionally biased region" description="Low complexity" evidence="1">
    <location>
        <begin position="48"/>
        <end position="65"/>
    </location>
</feature>
<organism evidence="2 3">
    <name type="scientific">Hymenolepis diminuta</name>
    <name type="common">Rat tapeworm</name>
    <dbReference type="NCBI Taxonomy" id="6216"/>
    <lineage>
        <taxon>Eukaryota</taxon>
        <taxon>Metazoa</taxon>
        <taxon>Spiralia</taxon>
        <taxon>Lophotrochozoa</taxon>
        <taxon>Platyhelminthes</taxon>
        <taxon>Cestoda</taxon>
        <taxon>Eucestoda</taxon>
        <taxon>Cyclophyllidea</taxon>
        <taxon>Hymenolepididae</taxon>
        <taxon>Hymenolepis</taxon>
    </lineage>
</organism>
<feature type="compositionally biased region" description="Polar residues" evidence="1">
    <location>
        <begin position="290"/>
        <end position="324"/>
    </location>
</feature>
<feature type="compositionally biased region" description="Basic and acidic residues" evidence="1">
    <location>
        <begin position="370"/>
        <end position="379"/>
    </location>
</feature>
<evidence type="ECO:0000313" key="3">
    <source>
        <dbReference type="Proteomes" id="UP000321570"/>
    </source>
</evidence>
<feature type="region of interest" description="Disordered" evidence="1">
    <location>
        <begin position="47"/>
        <end position="108"/>
    </location>
</feature>
<proteinExistence type="predicted"/>
<evidence type="ECO:0000256" key="1">
    <source>
        <dbReference type="SAM" id="MobiDB-lite"/>
    </source>
</evidence>
<feature type="compositionally biased region" description="Basic and acidic residues" evidence="1">
    <location>
        <begin position="212"/>
        <end position="235"/>
    </location>
</feature>
<reference evidence="2 3" key="1">
    <citation type="submission" date="2019-07" db="EMBL/GenBank/DDBJ databases">
        <authorList>
            <person name="Jastrzebski P J."/>
            <person name="Paukszto L."/>
            <person name="Jastrzebski P J."/>
        </authorList>
    </citation>
    <scope>NUCLEOTIDE SEQUENCE [LARGE SCALE GENOMIC DNA]</scope>
    <source>
        <strain evidence="2 3">WMS-il1</strain>
    </source>
</reference>
<protein>
    <submittedName>
        <fullName evidence="2">Uncharacterized protein</fullName>
    </submittedName>
</protein>
<feature type="region of interest" description="Disordered" evidence="1">
    <location>
        <begin position="195"/>
        <end position="381"/>
    </location>
</feature>
<keyword evidence="3" id="KW-1185">Reference proteome</keyword>
<dbReference type="Proteomes" id="UP000321570">
    <property type="component" value="Unassembled WGS sequence"/>
</dbReference>
<dbReference type="AlphaFoldDB" id="A0A564YRW2"/>
<gene>
    <name evidence="2" type="ORF">WMSIL1_LOCUS8977</name>
</gene>
<feature type="compositionally biased region" description="Polar residues" evidence="1">
    <location>
        <begin position="331"/>
        <end position="349"/>
    </location>
</feature>
<sequence>MSASITESRSKATEDLISQIEECLAERLMRKRMSDIPHPFPALVPQISRPSSSFSSHSSTISEGSHNWPSSSPKYYQENGHYTPEKSFITTNNEHKGNRTSDISSKFEPDASTDLKLPFYVRTDIDMRSGGGNWRLRPQICAKNEMSSPQTEKQRSPLMSNLFVTLNETRSTPITVSPTVERRNVFTATHLVDSGSSLSERNNLGGNPLDAPKSDKNRMNGVKLDRSFRVKRNGEESPSLTKYGGFKAPENLSERQMIGKRALQRRLEYDPRASVARERRRSKFADNQKNKVNSQLQGDSSARDQNGTSGISKINPTKRLSSLDSKAMPSQFPTLNGSSNAQEFNGQRSKSVRPKILAKPKSGNSSFGRARSEQRESKSRTLLSTDINCPHSEMKTVSQKLEGLATHVVRLRKLVERDYSETGYCSAGDDIYVDEEVGAVSNGKPTGMHPLIASSLRSIRLLEANVQEIFDLLYANEAQIWSPTDLQRK</sequence>
<evidence type="ECO:0000313" key="2">
    <source>
        <dbReference type="EMBL" id="VUZ50017.1"/>
    </source>
</evidence>
<feature type="compositionally biased region" description="Basic and acidic residues" evidence="1">
    <location>
        <begin position="93"/>
        <end position="108"/>
    </location>
</feature>
<feature type="compositionally biased region" description="Basic and acidic residues" evidence="1">
    <location>
        <begin position="265"/>
        <end position="289"/>
    </location>
</feature>
<accession>A0A564YRW2</accession>
<dbReference type="EMBL" id="CABIJS010000344">
    <property type="protein sequence ID" value="VUZ50017.1"/>
    <property type="molecule type" value="Genomic_DNA"/>
</dbReference>
<name>A0A564YRW2_HYMDI</name>
<feature type="compositionally biased region" description="Polar residues" evidence="1">
    <location>
        <begin position="195"/>
        <end position="205"/>
    </location>
</feature>